<comment type="subcellular location">
    <subcellularLocation>
        <location evidence="1">Cell inner membrane</location>
        <topology evidence="1">Single-pass membrane protein</topology>
    </subcellularLocation>
</comment>
<dbReference type="PROSITE" id="PS00409">
    <property type="entry name" value="PROKAR_NTER_METHYL"/>
    <property type="match status" value="1"/>
</dbReference>
<evidence type="ECO:0000256" key="6">
    <source>
        <dbReference type="ARBA" id="ARBA00022692"/>
    </source>
</evidence>
<evidence type="ECO:0000256" key="1">
    <source>
        <dbReference type="ARBA" id="ARBA00004377"/>
    </source>
</evidence>
<comment type="caution">
    <text evidence="13">The sequence shown here is derived from an EMBL/GenBank/DDBJ whole genome shotgun (WGS) entry which is preliminary data.</text>
</comment>
<keyword evidence="8 11" id="KW-0472">Membrane</keyword>
<dbReference type="Proteomes" id="UP001379945">
    <property type="component" value="Unassembled WGS sequence"/>
</dbReference>
<feature type="transmembrane region" description="Helical" evidence="11">
    <location>
        <begin position="12"/>
        <end position="33"/>
    </location>
</feature>
<feature type="domain" description="General secretion pathway GspH" evidence="12">
    <location>
        <begin position="46"/>
        <end position="178"/>
    </location>
</feature>
<evidence type="ECO:0000256" key="2">
    <source>
        <dbReference type="ARBA" id="ARBA00021549"/>
    </source>
</evidence>
<keyword evidence="7 11" id="KW-1133">Transmembrane helix</keyword>
<evidence type="ECO:0000256" key="7">
    <source>
        <dbReference type="ARBA" id="ARBA00022989"/>
    </source>
</evidence>
<sequence>MLMRSSQRGFSLIELMVTLTVAGIVMAAVVPAAQDLIANSRVRSSADAVQNAIRLTQAEAIKRSRPAAFILTNATPAVDASPEANGTRWVARLIRRTVDSDDTGLYLKGGTDPASLGVTVTGPAAICFNAFGQQVTMTSTANNLGVACTAPTDATPTAITFAGTAATKTMRVQVSLGGRVRMCDTSKTVSATSPDGC</sequence>
<dbReference type="RefSeq" id="WP_341397608.1">
    <property type="nucleotide sequence ID" value="NZ_JBBUTI010000002.1"/>
</dbReference>
<gene>
    <name evidence="13" type="ORF">AACH00_03630</name>
</gene>
<keyword evidence="5" id="KW-0997">Cell inner membrane</keyword>
<evidence type="ECO:0000313" key="14">
    <source>
        <dbReference type="Proteomes" id="UP001379945"/>
    </source>
</evidence>
<dbReference type="Pfam" id="PF07963">
    <property type="entry name" value="N_methyl"/>
    <property type="match status" value="1"/>
</dbReference>
<dbReference type="InterPro" id="IPR045584">
    <property type="entry name" value="Pilin-like"/>
</dbReference>
<dbReference type="EMBL" id="JBBUTI010000002">
    <property type="protein sequence ID" value="MEK8045434.1"/>
    <property type="molecule type" value="Genomic_DNA"/>
</dbReference>
<evidence type="ECO:0000256" key="10">
    <source>
        <dbReference type="ARBA" id="ARBA00030775"/>
    </source>
</evidence>
<name>A0ABU9C0R4_9BURK</name>
<evidence type="ECO:0000259" key="12">
    <source>
        <dbReference type="Pfam" id="PF12019"/>
    </source>
</evidence>
<dbReference type="Pfam" id="PF12019">
    <property type="entry name" value="GspH"/>
    <property type="match status" value="1"/>
</dbReference>
<proteinExistence type="inferred from homology"/>
<keyword evidence="3" id="KW-1003">Cell membrane</keyword>
<organism evidence="13 14">
    <name type="scientific">Ideonella margarita</name>
    <dbReference type="NCBI Taxonomy" id="2984191"/>
    <lineage>
        <taxon>Bacteria</taxon>
        <taxon>Pseudomonadati</taxon>
        <taxon>Pseudomonadota</taxon>
        <taxon>Betaproteobacteria</taxon>
        <taxon>Burkholderiales</taxon>
        <taxon>Sphaerotilaceae</taxon>
        <taxon>Ideonella</taxon>
    </lineage>
</organism>
<evidence type="ECO:0000256" key="4">
    <source>
        <dbReference type="ARBA" id="ARBA00022481"/>
    </source>
</evidence>
<dbReference type="SUPFAM" id="SSF54523">
    <property type="entry name" value="Pili subunits"/>
    <property type="match status" value="1"/>
</dbReference>
<reference evidence="13 14" key="1">
    <citation type="submission" date="2024-04" db="EMBL/GenBank/DDBJ databases">
        <title>Novel species of the genus Ideonella isolated from streams.</title>
        <authorList>
            <person name="Lu H."/>
        </authorList>
    </citation>
    <scope>NUCLEOTIDE SEQUENCE [LARGE SCALE GENOMIC DNA]</scope>
    <source>
        <strain evidence="13 14">LYT19W</strain>
    </source>
</reference>
<evidence type="ECO:0000256" key="11">
    <source>
        <dbReference type="SAM" id="Phobius"/>
    </source>
</evidence>
<protein>
    <recommendedName>
        <fullName evidence="2">Type II secretion system protein H</fullName>
    </recommendedName>
    <alternativeName>
        <fullName evidence="10">General secretion pathway protein H</fullName>
    </alternativeName>
</protein>
<keyword evidence="6 11" id="KW-0812">Transmembrane</keyword>
<evidence type="ECO:0000256" key="8">
    <source>
        <dbReference type="ARBA" id="ARBA00023136"/>
    </source>
</evidence>
<dbReference type="NCBIfam" id="TIGR02532">
    <property type="entry name" value="IV_pilin_GFxxxE"/>
    <property type="match status" value="1"/>
</dbReference>
<evidence type="ECO:0000256" key="3">
    <source>
        <dbReference type="ARBA" id="ARBA00022475"/>
    </source>
</evidence>
<evidence type="ECO:0000256" key="9">
    <source>
        <dbReference type="ARBA" id="ARBA00025772"/>
    </source>
</evidence>
<dbReference type="InterPro" id="IPR012902">
    <property type="entry name" value="N_methyl_site"/>
</dbReference>
<keyword evidence="14" id="KW-1185">Reference proteome</keyword>
<evidence type="ECO:0000256" key="5">
    <source>
        <dbReference type="ARBA" id="ARBA00022519"/>
    </source>
</evidence>
<dbReference type="Gene3D" id="3.30.700.10">
    <property type="entry name" value="Glycoprotein, Type 4 Pilin"/>
    <property type="match status" value="1"/>
</dbReference>
<accession>A0ABU9C0R4</accession>
<comment type="similarity">
    <text evidence="9">Belongs to the GSP H family.</text>
</comment>
<evidence type="ECO:0000313" key="13">
    <source>
        <dbReference type="EMBL" id="MEK8045434.1"/>
    </source>
</evidence>
<dbReference type="InterPro" id="IPR022346">
    <property type="entry name" value="T2SS_GspH"/>
</dbReference>
<keyword evidence="4" id="KW-0488">Methylation</keyword>